<keyword evidence="1" id="KW-0812">Transmembrane</keyword>
<evidence type="ECO:0000313" key="2">
    <source>
        <dbReference type="EMBL" id="PTL54961.1"/>
    </source>
</evidence>
<name>A0A2T4UCQ4_9ACTN</name>
<accession>A0A2T4UCQ4</accession>
<keyword evidence="1" id="KW-1133">Transmembrane helix</keyword>
<feature type="transmembrane region" description="Helical" evidence="1">
    <location>
        <begin position="165"/>
        <end position="185"/>
    </location>
</feature>
<evidence type="ECO:0000256" key="1">
    <source>
        <dbReference type="SAM" id="Phobius"/>
    </source>
</evidence>
<dbReference type="EMBL" id="PYYB01000004">
    <property type="protein sequence ID" value="PTL54961.1"/>
    <property type="molecule type" value="Genomic_DNA"/>
</dbReference>
<evidence type="ECO:0000313" key="3">
    <source>
        <dbReference type="Proteomes" id="UP000240739"/>
    </source>
</evidence>
<keyword evidence="3" id="KW-1185">Reference proteome</keyword>
<keyword evidence="1" id="KW-0472">Membrane</keyword>
<comment type="caution">
    <text evidence="2">The sequence shown here is derived from an EMBL/GenBank/DDBJ whole genome shotgun (WGS) entry which is preliminary data.</text>
</comment>
<dbReference type="AlphaFoldDB" id="A0A2T4UCQ4"/>
<reference evidence="2 3" key="1">
    <citation type="submission" date="2018-03" db="EMBL/GenBank/DDBJ databases">
        <title>Aquarubrobacter algicola gen. nov., sp. nov., a novel actinobacterium isolated from shallow eutrophic lake during the end of cyanobacterial harmful algal blooms.</title>
        <authorList>
            <person name="Chun S.J."/>
        </authorList>
    </citation>
    <scope>NUCLEOTIDE SEQUENCE [LARGE SCALE GENOMIC DNA]</scope>
    <source>
        <strain evidence="2 3">Seoho-28</strain>
    </source>
</reference>
<dbReference type="OrthoDB" id="5245085at2"/>
<gene>
    <name evidence="2" type="ORF">C7Y72_20540</name>
</gene>
<proteinExistence type="predicted"/>
<dbReference type="Proteomes" id="UP000240739">
    <property type="component" value="Unassembled WGS sequence"/>
</dbReference>
<dbReference type="RefSeq" id="WP_107571062.1">
    <property type="nucleotide sequence ID" value="NZ_PYYB01000004.1"/>
</dbReference>
<protein>
    <submittedName>
        <fullName evidence="2">Uncharacterized protein</fullName>
    </submittedName>
</protein>
<feature type="transmembrane region" description="Helical" evidence="1">
    <location>
        <begin position="134"/>
        <end position="159"/>
    </location>
</feature>
<sequence length="202" mass="21980">MAKQRQVRMEQKSPIAQMQALESKTDDELLREQKYRSAALAILGARAAERYDPVAAREYFRKAVAAARPQERMQLRRMADASIAMAERRPDDLKAAMEKLGQQAPSSRQLFLLRIAGLLAPPPGAPRSARIRGIFLLILLVVVLLTIGFLLAKLVGLAFGGISTAGAFFLGLVIIALILGGLTFFGRKRQKKALAARAAGNG</sequence>
<organism evidence="2 3">
    <name type="scientific">Paraconexibacter algicola</name>
    <dbReference type="NCBI Taxonomy" id="2133960"/>
    <lineage>
        <taxon>Bacteria</taxon>
        <taxon>Bacillati</taxon>
        <taxon>Actinomycetota</taxon>
        <taxon>Thermoleophilia</taxon>
        <taxon>Solirubrobacterales</taxon>
        <taxon>Paraconexibacteraceae</taxon>
        <taxon>Paraconexibacter</taxon>
    </lineage>
</organism>